<dbReference type="InterPro" id="IPR010917">
    <property type="entry name" value="TonB_rcpt_CS"/>
</dbReference>
<keyword evidence="5 11" id="KW-0812">Transmembrane</keyword>
<dbReference type="InterPro" id="IPR037066">
    <property type="entry name" value="Plug_dom_sf"/>
</dbReference>
<dbReference type="EMBL" id="CP133548">
    <property type="protein sequence ID" value="WMS86483.1"/>
    <property type="molecule type" value="Genomic_DNA"/>
</dbReference>
<feature type="short sequence motif" description="TonB C-terminal box" evidence="12">
    <location>
        <begin position="627"/>
        <end position="644"/>
    </location>
</feature>
<dbReference type="InterPro" id="IPR000531">
    <property type="entry name" value="Beta-barrel_TonB"/>
</dbReference>
<comment type="similarity">
    <text evidence="2">Belongs to the TonB-dependent receptor family. Hemoglobin/haptoglobin binding protein subfamily.</text>
</comment>
<keyword evidence="10 11" id="KW-0998">Cell outer membrane</keyword>
<comment type="subcellular location">
    <subcellularLocation>
        <location evidence="1 11">Cell outer membrane</location>
        <topology evidence="1 11">Multi-pass membrane protein</topology>
    </subcellularLocation>
</comment>
<protein>
    <submittedName>
        <fullName evidence="16">TonB-dependent receptor</fullName>
    </submittedName>
</protein>
<sequence length="644" mass="72006">MVFTNVSVADDLSGLSLDELLKVSVATRDQQSVITAPANVSVFTRYDIEALGISSVQELLNLVPGFISARDIEQGTADRVSVRGRSTALSESVLFLIDGQRINDLYSGGISLLNRSLSIDNVAQVEVIRGPGSALYGSNAFLGVVNIITRNTASELTIRAGSLGHGSVSWLNNGTIGSDKEWNVYLSHMEESGDDYELVDAFGLFAPTSDAIAATDFYSSLSVGAWDFDVRFMQRELDDFLVFGNHGDNREETRQWSVSAEYHQSLSEQFSWSARASLARDRWNTRATLIPAGTEIAPGEFLTETFFGGPLLETEELNVTFDATWLPQIGHSVLFGIGVQQDDIVDVANVTTHNPITLEYFGQLQANRNDLNFLEPSDRDILSAYLQYQWQISPLWQLTSGVRLDDYSDFGSSVNPRLALVFHKSKTSSIKLLYATAFRAPNFLELYDKNNPVDFGNSELYAEEVATSEISWLERFGPLRLEMNYFYNQFDHLIQLGASVVDPDNPLNAPGFVNSDSGYNSGVETVVNLRVSDTFGIELVATWLKDTSFNNMPQHYASIRFAKGWDKFQLGMTGQWVEQSSAHSGLQDYQYWNAHLKYRYSESMSWSLNAKNVFDKHFMTFSSVLPQGTANRGRQWVLAYNYYF</sequence>
<dbReference type="PROSITE" id="PS52016">
    <property type="entry name" value="TONB_DEPENDENT_REC_3"/>
    <property type="match status" value="1"/>
</dbReference>
<dbReference type="GO" id="GO:0015344">
    <property type="term" value="F:siderophore uptake transmembrane transporter activity"/>
    <property type="evidence" value="ECO:0007669"/>
    <property type="project" value="TreeGrafter"/>
</dbReference>
<evidence type="ECO:0000256" key="6">
    <source>
        <dbReference type="ARBA" id="ARBA00022729"/>
    </source>
</evidence>
<evidence type="ECO:0000256" key="9">
    <source>
        <dbReference type="ARBA" id="ARBA00023170"/>
    </source>
</evidence>
<dbReference type="Pfam" id="PF00593">
    <property type="entry name" value="TonB_dep_Rec_b-barrel"/>
    <property type="match status" value="1"/>
</dbReference>
<dbReference type="AlphaFoldDB" id="A0AA51X5W3"/>
<organism evidence="16 17">
    <name type="scientific">Pleionea litopenaei</name>
    <dbReference type="NCBI Taxonomy" id="3070815"/>
    <lineage>
        <taxon>Bacteria</taxon>
        <taxon>Pseudomonadati</taxon>
        <taxon>Pseudomonadota</taxon>
        <taxon>Gammaproteobacteria</taxon>
        <taxon>Oceanospirillales</taxon>
        <taxon>Pleioneaceae</taxon>
        <taxon>Pleionea</taxon>
    </lineage>
</organism>
<dbReference type="CDD" id="cd01347">
    <property type="entry name" value="ligand_gated_channel"/>
    <property type="match status" value="1"/>
</dbReference>
<accession>A0AA51X5W3</accession>
<keyword evidence="3 11" id="KW-0813">Transport</keyword>
<evidence type="ECO:0000256" key="1">
    <source>
        <dbReference type="ARBA" id="ARBA00004571"/>
    </source>
</evidence>
<evidence type="ECO:0000256" key="10">
    <source>
        <dbReference type="ARBA" id="ARBA00023237"/>
    </source>
</evidence>
<evidence type="ECO:0000256" key="12">
    <source>
        <dbReference type="PROSITE-ProRule" id="PRU10144"/>
    </source>
</evidence>
<evidence type="ECO:0000256" key="8">
    <source>
        <dbReference type="ARBA" id="ARBA00023136"/>
    </source>
</evidence>
<name>A0AA51X5W3_9GAMM</name>
<evidence type="ECO:0000313" key="17">
    <source>
        <dbReference type="Proteomes" id="UP001239782"/>
    </source>
</evidence>
<evidence type="ECO:0000256" key="11">
    <source>
        <dbReference type="PROSITE-ProRule" id="PRU01360"/>
    </source>
</evidence>
<dbReference type="PROSITE" id="PS01156">
    <property type="entry name" value="TONB_DEPENDENT_REC_2"/>
    <property type="match status" value="1"/>
</dbReference>
<dbReference type="GO" id="GO:0044718">
    <property type="term" value="P:siderophore transmembrane transport"/>
    <property type="evidence" value="ECO:0007669"/>
    <property type="project" value="TreeGrafter"/>
</dbReference>
<evidence type="ECO:0000313" key="16">
    <source>
        <dbReference type="EMBL" id="WMS86483.1"/>
    </source>
</evidence>
<dbReference type="Gene3D" id="2.40.170.20">
    <property type="entry name" value="TonB-dependent receptor, beta-barrel domain"/>
    <property type="match status" value="1"/>
</dbReference>
<dbReference type="InterPro" id="IPR012910">
    <property type="entry name" value="Plug_dom"/>
</dbReference>
<evidence type="ECO:0000256" key="13">
    <source>
        <dbReference type="RuleBase" id="RU003357"/>
    </source>
</evidence>
<keyword evidence="4 11" id="KW-1134">Transmembrane beta strand</keyword>
<dbReference type="Pfam" id="PF07715">
    <property type="entry name" value="Plug"/>
    <property type="match status" value="1"/>
</dbReference>
<keyword evidence="8 11" id="KW-0472">Membrane</keyword>
<dbReference type="KEGG" id="plei:Q9312_14775"/>
<dbReference type="PANTHER" id="PTHR30069">
    <property type="entry name" value="TONB-DEPENDENT OUTER MEMBRANE RECEPTOR"/>
    <property type="match status" value="1"/>
</dbReference>
<keyword evidence="6" id="KW-0732">Signal</keyword>
<evidence type="ECO:0000256" key="7">
    <source>
        <dbReference type="ARBA" id="ARBA00023077"/>
    </source>
</evidence>
<keyword evidence="17" id="KW-1185">Reference proteome</keyword>
<evidence type="ECO:0000256" key="3">
    <source>
        <dbReference type="ARBA" id="ARBA00022448"/>
    </source>
</evidence>
<dbReference type="PANTHER" id="PTHR30069:SF29">
    <property type="entry name" value="HEMOGLOBIN AND HEMOGLOBIN-HAPTOGLOBIN-BINDING PROTEIN 1-RELATED"/>
    <property type="match status" value="1"/>
</dbReference>
<feature type="domain" description="TonB-dependent receptor plug" evidence="15">
    <location>
        <begin position="34"/>
        <end position="144"/>
    </location>
</feature>
<keyword evidence="7 13" id="KW-0798">TonB box</keyword>
<dbReference type="GO" id="GO:0009279">
    <property type="term" value="C:cell outer membrane"/>
    <property type="evidence" value="ECO:0007669"/>
    <property type="project" value="UniProtKB-SubCell"/>
</dbReference>
<dbReference type="RefSeq" id="WP_309201628.1">
    <property type="nucleotide sequence ID" value="NZ_CP133548.1"/>
</dbReference>
<dbReference type="Gene3D" id="2.170.130.10">
    <property type="entry name" value="TonB-dependent receptor, plug domain"/>
    <property type="match status" value="1"/>
</dbReference>
<proteinExistence type="inferred from homology"/>
<dbReference type="Proteomes" id="UP001239782">
    <property type="component" value="Chromosome"/>
</dbReference>
<dbReference type="InterPro" id="IPR036942">
    <property type="entry name" value="Beta-barrel_TonB_sf"/>
</dbReference>
<feature type="domain" description="TonB-dependent receptor-like beta-barrel" evidence="14">
    <location>
        <begin position="222"/>
        <end position="613"/>
    </location>
</feature>
<dbReference type="InterPro" id="IPR039426">
    <property type="entry name" value="TonB-dep_rcpt-like"/>
</dbReference>
<evidence type="ECO:0000256" key="5">
    <source>
        <dbReference type="ARBA" id="ARBA00022692"/>
    </source>
</evidence>
<keyword evidence="9 16" id="KW-0675">Receptor</keyword>
<gene>
    <name evidence="16" type="ORF">Q9312_14775</name>
</gene>
<dbReference type="SUPFAM" id="SSF56935">
    <property type="entry name" value="Porins"/>
    <property type="match status" value="1"/>
</dbReference>
<reference evidence="16 17" key="1">
    <citation type="submission" date="2023-08" db="EMBL/GenBank/DDBJ databases">
        <title>Pleionea litopenaei sp. nov., isolated from stomach of juvenile Litopenaeus vannamei.</title>
        <authorList>
            <person name="Rho A.M."/>
            <person name="Hwang C.Y."/>
        </authorList>
    </citation>
    <scope>NUCLEOTIDE SEQUENCE [LARGE SCALE GENOMIC DNA]</scope>
    <source>
        <strain evidence="16 17">HL-JVS1</strain>
    </source>
</reference>
<evidence type="ECO:0000256" key="2">
    <source>
        <dbReference type="ARBA" id="ARBA00008143"/>
    </source>
</evidence>
<evidence type="ECO:0000259" key="15">
    <source>
        <dbReference type="Pfam" id="PF07715"/>
    </source>
</evidence>
<evidence type="ECO:0000256" key="4">
    <source>
        <dbReference type="ARBA" id="ARBA00022452"/>
    </source>
</evidence>
<evidence type="ECO:0000259" key="14">
    <source>
        <dbReference type="Pfam" id="PF00593"/>
    </source>
</evidence>